<dbReference type="InterPro" id="IPR012337">
    <property type="entry name" value="RNaseH-like_sf"/>
</dbReference>
<accession>F1YGJ0</accession>
<feature type="region of interest" description="Disordered" evidence="1">
    <location>
        <begin position="125"/>
        <end position="173"/>
    </location>
</feature>
<dbReference type="SUPFAM" id="SSF53098">
    <property type="entry name" value="Ribonuclease H-like"/>
    <property type="match status" value="1"/>
</dbReference>
<dbReference type="eggNOG" id="COG2801">
    <property type="taxonomic scope" value="Bacteria"/>
</dbReference>
<feature type="compositionally biased region" description="Basic residues" evidence="1">
    <location>
        <begin position="154"/>
        <end position="167"/>
    </location>
</feature>
<dbReference type="Proteomes" id="UP000035065">
    <property type="component" value="Unassembled WGS sequence"/>
</dbReference>
<feature type="compositionally biased region" description="Polar residues" evidence="1">
    <location>
        <begin position="63"/>
        <end position="74"/>
    </location>
</feature>
<name>F1YGJ0_9ACTN</name>
<comment type="caution">
    <text evidence="2">The sequence shown here is derived from an EMBL/GenBank/DDBJ whole genome shotgun (WGS) entry which is preliminary data.</text>
</comment>
<sequence length="173" mass="19253">MGPALEQLGEDNYRVYGDRKLWTAARRARSRRRPRPGRPVDAARRHRRGPPGKAGAHHESRSRYATASGSGQTQLHRDRTQSSVGADLTYVPTWCGVGYVCFITDVYSRMIVGWRVASHMSCRHVGRDRRSGAPPRQPGGGTRLSGPSCSRASGRSHRRVRYPRVAHRPSSPS</sequence>
<organism evidence="2 3">
    <name type="scientific">Gordonia neofelifaecis NRRL B-59395</name>
    <dbReference type="NCBI Taxonomy" id="644548"/>
    <lineage>
        <taxon>Bacteria</taxon>
        <taxon>Bacillati</taxon>
        <taxon>Actinomycetota</taxon>
        <taxon>Actinomycetes</taxon>
        <taxon>Mycobacteriales</taxon>
        <taxon>Gordoniaceae</taxon>
        <taxon>Gordonia</taxon>
    </lineage>
</organism>
<protein>
    <submittedName>
        <fullName evidence="2">Transposase</fullName>
    </submittedName>
</protein>
<keyword evidence="3" id="KW-1185">Reference proteome</keyword>
<feature type="region of interest" description="Disordered" evidence="1">
    <location>
        <begin position="24"/>
        <end position="82"/>
    </location>
</feature>
<dbReference type="STRING" id="644548.SCNU_05701"/>
<dbReference type="AlphaFoldDB" id="F1YGJ0"/>
<proteinExistence type="predicted"/>
<dbReference type="EMBL" id="AEUD01000003">
    <property type="protein sequence ID" value="EGD56320.1"/>
    <property type="molecule type" value="Genomic_DNA"/>
</dbReference>
<evidence type="ECO:0000313" key="3">
    <source>
        <dbReference type="Proteomes" id="UP000035065"/>
    </source>
</evidence>
<reference evidence="2 3" key="1">
    <citation type="journal article" date="2011" name="J. Bacteriol.">
        <title>Draft Genome Sequence of Gordonia neofelifaecis NRRL B-59395, a Cholesterol-Degrading Actinomycete.</title>
        <authorList>
            <person name="Ge F."/>
            <person name="Li W."/>
            <person name="Chen G."/>
            <person name="Liu Y."/>
            <person name="Zhang G."/>
            <person name="Yong B."/>
            <person name="Wang Q."/>
            <person name="Wang N."/>
            <person name="Huang Z."/>
            <person name="Li W."/>
            <person name="Wang J."/>
            <person name="Wu C."/>
            <person name="Xie Q."/>
            <person name="Liu G."/>
        </authorList>
    </citation>
    <scope>NUCLEOTIDE SEQUENCE [LARGE SCALE GENOMIC DNA]</scope>
    <source>
        <strain evidence="2 3">NRRL B-59395</strain>
    </source>
</reference>
<evidence type="ECO:0000256" key="1">
    <source>
        <dbReference type="SAM" id="MobiDB-lite"/>
    </source>
</evidence>
<evidence type="ECO:0000313" key="2">
    <source>
        <dbReference type="EMBL" id="EGD56320.1"/>
    </source>
</evidence>
<gene>
    <name evidence="2" type="ORF">SCNU_05701</name>
</gene>
<feature type="compositionally biased region" description="Basic residues" evidence="1">
    <location>
        <begin position="26"/>
        <end position="36"/>
    </location>
</feature>